<protein>
    <submittedName>
        <fullName evidence="6">2-hydroxy-3-oxopropionate reductase</fullName>
        <ecNumber evidence="6">1.1.1.60</ecNumber>
    </submittedName>
</protein>
<dbReference type="Gene3D" id="1.10.1040.10">
    <property type="entry name" value="N-(1-d-carboxylethyl)-l-norvaline Dehydrogenase, domain 2"/>
    <property type="match status" value="1"/>
</dbReference>
<feature type="domain" description="6-phosphogluconate dehydrogenase NADP-binding" evidence="4">
    <location>
        <begin position="1"/>
        <end position="150"/>
    </location>
</feature>
<evidence type="ECO:0000259" key="4">
    <source>
        <dbReference type="Pfam" id="PF03446"/>
    </source>
</evidence>
<evidence type="ECO:0000256" key="1">
    <source>
        <dbReference type="ARBA" id="ARBA00023002"/>
    </source>
</evidence>
<dbReference type="EMBL" id="CABVHW010000006">
    <property type="protein sequence ID" value="VVN97405.1"/>
    <property type="molecule type" value="Genomic_DNA"/>
</dbReference>
<dbReference type="GO" id="GO:0008679">
    <property type="term" value="F:2-hydroxy-3-oxopropionate reductase activity"/>
    <property type="evidence" value="ECO:0007669"/>
    <property type="project" value="UniProtKB-EC"/>
</dbReference>
<proteinExistence type="predicted"/>
<accession>A0A5E7BZS8</accession>
<dbReference type="InterPro" id="IPR036291">
    <property type="entry name" value="NAD(P)-bd_dom_sf"/>
</dbReference>
<dbReference type="Proteomes" id="UP000381093">
    <property type="component" value="Unassembled WGS sequence"/>
</dbReference>
<keyword evidence="1 6" id="KW-0560">Oxidoreductase</keyword>
<evidence type="ECO:0000313" key="6">
    <source>
        <dbReference type="EMBL" id="VVN97405.1"/>
    </source>
</evidence>
<organism evidence="6 7">
    <name type="scientific">Pseudomonas fluorescens</name>
    <dbReference type="NCBI Taxonomy" id="294"/>
    <lineage>
        <taxon>Bacteria</taxon>
        <taxon>Pseudomonadati</taxon>
        <taxon>Pseudomonadota</taxon>
        <taxon>Gammaproteobacteria</taxon>
        <taxon>Pseudomonadales</taxon>
        <taxon>Pseudomonadaceae</taxon>
        <taxon>Pseudomonas</taxon>
    </lineage>
</organism>
<dbReference type="SUPFAM" id="SSF48179">
    <property type="entry name" value="6-phosphogluconate dehydrogenase C-terminal domain-like"/>
    <property type="match status" value="1"/>
</dbReference>
<feature type="domain" description="3-hydroxyisobutyrate dehydrogenase-like NAD-binding" evidence="5">
    <location>
        <begin position="154"/>
        <end position="274"/>
    </location>
</feature>
<evidence type="ECO:0000313" key="7">
    <source>
        <dbReference type="Proteomes" id="UP000381093"/>
    </source>
</evidence>
<dbReference type="PIRSF" id="PIRSF000103">
    <property type="entry name" value="HIBADH"/>
    <property type="match status" value="1"/>
</dbReference>
<sequence length="288" mass="29765">MGCPIAVRLVEKGISVLAYDRNPQALANAVEGGCEAAASLREVIDQCEVVLACLPTIDICMAVALGPDGVAEGRKVKIYIETSTFGTAAATEIAQGLAAHGITLIDAPVVGGVMALEAGTLGVLGSGPGEAFERVRPILTSFAGRLFYLGDKAGMSQAGKVMSNAVSYACLLATCEAISMGMKAGIDMETSLDIINQGSGANFFSQRVAPNYILKGKLKGTGAMSIGVKDVKLFIEEAASLGAGTIVAQAVSEIQQTVLAAGPEERDTMTYIHYFTDLAGLPRTPSEQ</sequence>
<reference evidence="6 7" key="1">
    <citation type="submission" date="2019-09" db="EMBL/GenBank/DDBJ databases">
        <authorList>
            <person name="Chandra G."/>
            <person name="Truman W A."/>
        </authorList>
    </citation>
    <scope>NUCLEOTIDE SEQUENCE [LARGE SCALE GENOMIC DNA]</scope>
    <source>
        <strain evidence="6">PS710</strain>
    </source>
</reference>
<evidence type="ECO:0000259" key="5">
    <source>
        <dbReference type="Pfam" id="PF14833"/>
    </source>
</evidence>
<dbReference type="EC" id="1.1.1.60" evidence="6"/>
<dbReference type="GO" id="GO:0051287">
    <property type="term" value="F:NAD binding"/>
    <property type="evidence" value="ECO:0007669"/>
    <property type="project" value="InterPro"/>
</dbReference>
<dbReference type="InterPro" id="IPR015815">
    <property type="entry name" value="HIBADH-related"/>
</dbReference>
<dbReference type="SUPFAM" id="SSF51735">
    <property type="entry name" value="NAD(P)-binding Rossmann-fold domains"/>
    <property type="match status" value="1"/>
</dbReference>
<dbReference type="InterPro" id="IPR006115">
    <property type="entry name" value="6PGDH_NADP-bd"/>
</dbReference>
<dbReference type="Pfam" id="PF14833">
    <property type="entry name" value="NAD_binding_11"/>
    <property type="match status" value="1"/>
</dbReference>
<dbReference type="PANTHER" id="PTHR22981">
    <property type="entry name" value="3-HYDROXYISOBUTYRATE DEHYDROGENASE-RELATED"/>
    <property type="match status" value="1"/>
</dbReference>
<evidence type="ECO:0000256" key="3">
    <source>
        <dbReference type="PIRSR" id="PIRSR000103-1"/>
    </source>
</evidence>
<dbReference type="InterPro" id="IPR013328">
    <property type="entry name" value="6PGD_dom2"/>
</dbReference>
<evidence type="ECO:0000256" key="2">
    <source>
        <dbReference type="ARBA" id="ARBA00023027"/>
    </source>
</evidence>
<dbReference type="GO" id="GO:0050661">
    <property type="term" value="F:NADP binding"/>
    <property type="evidence" value="ECO:0007669"/>
    <property type="project" value="InterPro"/>
</dbReference>
<dbReference type="Pfam" id="PF03446">
    <property type="entry name" value="NAD_binding_2"/>
    <property type="match status" value="1"/>
</dbReference>
<feature type="active site" evidence="3">
    <location>
        <position position="160"/>
    </location>
</feature>
<dbReference type="InterPro" id="IPR029154">
    <property type="entry name" value="HIBADH-like_NADP-bd"/>
</dbReference>
<gene>
    <name evidence="6" type="primary">garR_1</name>
    <name evidence="6" type="ORF">PS710_02378</name>
</gene>
<dbReference type="PANTHER" id="PTHR22981:SF7">
    <property type="entry name" value="3-HYDROXYISOBUTYRATE DEHYDROGENASE, MITOCHONDRIAL"/>
    <property type="match status" value="1"/>
</dbReference>
<name>A0A5E7BZS8_PSEFL</name>
<dbReference type="Gene3D" id="3.40.50.720">
    <property type="entry name" value="NAD(P)-binding Rossmann-like Domain"/>
    <property type="match status" value="1"/>
</dbReference>
<dbReference type="AlphaFoldDB" id="A0A5E7BZS8"/>
<dbReference type="InterPro" id="IPR008927">
    <property type="entry name" value="6-PGluconate_DH-like_C_sf"/>
</dbReference>
<keyword evidence="2" id="KW-0520">NAD</keyword>